<accession>A0A8J3IEE0</accession>
<reference evidence="2" key="1">
    <citation type="submission" date="2020-10" db="EMBL/GenBank/DDBJ databases">
        <title>Taxonomic study of unclassified bacteria belonging to the class Ktedonobacteria.</title>
        <authorList>
            <person name="Yabe S."/>
            <person name="Wang C.M."/>
            <person name="Zheng Y."/>
            <person name="Sakai Y."/>
            <person name="Cavaletti L."/>
            <person name="Monciardini P."/>
            <person name="Donadio S."/>
        </authorList>
    </citation>
    <scope>NUCLEOTIDE SEQUENCE</scope>
    <source>
        <strain evidence="2">SOSP1-1</strain>
    </source>
</reference>
<dbReference type="RefSeq" id="WP_220199781.1">
    <property type="nucleotide sequence ID" value="NZ_BNJF01000009.1"/>
</dbReference>
<evidence type="ECO:0000313" key="3">
    <source>
        <dbReference type="Proteomes" id="UP000612362"/>
    </source>
</evidence>
<keyword evidence="3" id="KW-1185">Reference proteome</keyword>
<name>A0A8J3IEE0_9CHLR</name>
<gene>
    <name evidence="2" type="ORF">KSX_89860</name>
</gene>
<dbReference type="Proteomes" id="UP000612362">
    <property type="component" value="Unassembled WGS sequence"/>
</dbReference>
<protein>
    <submittedName>
        <fullName evidence="2">Uncharacterized protein</fullName>
    </submittedName>
</protein>
<sequence>MHASYNETTTPSPLPYWATLTQVSQATGVSRSAVRSVARRALKQEEPWVKKEDGRILLNTHHDTYTSHARRWQEDTWSTTFLDDLDTEDQDKQFTTSNTQNSFYWYPSLATEGYTHWPQFCQWLASQGLYVTLNLLVGEEILHWTWGEHQGTVQSASVRDAVIAALTHKLTSSPAPASTEVLPPASTPPSSSEETPHFWPFKRNKITNVLK</sequence>
<dbReference type="AlphaFoldDB" id="A0A8J3IEE0"/>
<evidence type="ECO:0000313" key="2">
    <source>
        <dbReference type="EMBL" id="GHO50823.1"/>
    </source>
</evidence>
<feature type="region of interest" description="Disordered" evidence="1">
    <location>
        <begin position="174"/>
        <end position="198"/>
    </location>
</feature>
<comment type="caution">
    <text evidence="2">The sequence shown here is derived from an EMBL/GenBank/DDBJ whole genome shotgun (WGS) entry which is preliminary data.</text>
</comment>
<organism evidence="2 3">
    <name type="scientific">Ktedonospora formicarum</name>
    <dbReference type="NCBI Taxonomy" id="2778364"/>
    <lineage>
        <taxon>Bacteria</taxon>
        <taxon>Bacillati</taxon>
        <taxon>Chloroflexota</taxon>
        <taxon>Ktedonobacteria</taxon>
        <taxon>Ktedonobacterales</taxon>
        <taxon>Ktedonobacteraceae</taxon>
        <taxon>Ktedonospora</taxon>
    </lineage>
</organism>
<proteinExistence type="predicted"/>
<evidence type="ECO:0000256" key="1">
    <source>
        <dbReference type="SAM" id="MobiDB-lite"/>
    </source>
</evidence>
<dbReference type="EMBL" id="BNJF01000009">
    <property type="protein sequence ID" value="GHO50823.1"/>
    <property type="molecule type" value="Genomic_DNA"/>
</dbReference>